<keyword evidence="3 7" id="KW-0312">Gluconeogenesis</keyword>
<dbReference type="GO" id="GO:0006096">
    <property type="term" value="P:glycolytic process"/>
    <property type="evidence" value="ECO:0007669"/>
    <property type="project" value="UniProtKB-UniRule"/>
</dbReference>
<dbReference type="PANTHER" id="PTHR21139">
    <property type="entry name" value="TRIOSEPHOSPHATE ISOMERASE"/>
    <property type="match status" value="1"/>
</dbReference>
<dbReference type="InterPro" id="IPR013785">
    <property type="entry name" value="Aldolase_TIM"/>
</dbReference>
<dbReference type="OrthoDB" id="9809429at2"/>
<evidence type="ECO:0000256" key="7">
    <source>
        <dbReference type="HAMAP-Rule" id="MF_00147"/>
    </source>
</evidence>
<accession>A0A173DZJ3</accession>
<sequence>MKRKRYIFGNWKMNKTSREAREFLSIFCPLVRDSSSTSVIGIAPPFTALSACSESIQVHNFPIWLGAQNLHQELSGAFTGEVALPMLQEFGVRFVLLGHSERRHIFHEDDETIALKIERAARGGIIPILCIGETLEVKEGGRTQEMLSNQLVSGLSRLTETASIILAYEPVWAIGTGKAASITDVQEVHSFCRQVLSQIFSKEKAETVPILYGGSIKADNARSFASCPDVDGLLVGGASMNPKEFSHVIEQFHVV</sequence>
<dbReference type="SUPFAM" id="SSF51351">
    <property type="entry name" value="Triosephosphate isomerase (TIM)"/>
    <property type="match status" value="1"/>
</dbReference>
<feature type="binding site" evidence="7">
    <location>
        <begin position="236"/>
        <end position="237"/>
    </location>
    <ligand>
        <name>substrate</name>
    </ligand>
</feature>
<comment type="similarity">
    <text evidence="2 7 8">Belongs to the triosephosphate isomerase family.</text>
</comment>
<protein>
    <recommendedName>
        <fullName evidence="7 8">Triosephosphate isomerase</fullName>
        <shortName evidence="7">TIM</shortName>
        <shortName evidence="7">TPI</shortName>
        <ecNumber evidence="7 8">5.3.1.1</ecNumber>
    </recommendedName>
    <alternativeName>
        <fullName evidence="7">Triose-phosphate isomerase</fullName>
    </alternativeName>
</protein>
<dbReference type="InterPro" id="IPR000652">
    <property type="entry name" value="Triosephosphate_isomerase"/>
</dbReference>
<keyword evidence="5 7" id="KW-0324">Glycolysis</keyword>
<feature type="active site" description="Proton acceptor" evidence="7">
    <location>
        <position position="169"/>
    </location>
</feature>
<feature type="binding site" evidence="7">
    <location>
        <position position="215"/>
    </location>
    <ligand>
        <name>substrate</name>
    </ligand>
</feature>
<feature type="active site" description="Electrophile" evidence="7">
    <location>
        <position position="99"/>
    </location>
</feature>
<evidence type="ECO:0000256" key="5">
    <source>
        <dbReference type="ARBA" id="ARBA00023152"/>
    </source>
</evidence>
<dbReference type="Pfam" id="PF00121">
    <property type="entry name" value="TIM"/>
    <property type="match status" value="1"/>
</dbReference>
<evidence type="ECO:0000256" key="3">
    <source>
        <dbReference type="ARBA" id="ARBA00022432"/>
    </source>
</evidence>
<dbReference type="RefSeq" id="WP_021828169.1">
    <property type="nucleotide sequence ID" value="NZ_CP015840.1"/>
</dbReference>
<dbReference type="CDD" id="cd00311">
    <property type="entry name" value="TIM"/>
    <property type="match status" value="1"/>
</dbReference>
<dbReference type="UniPathway" id="UPA00138"/>
<comment type="pathway">
    <text evidence="7 8">Carbohydrate biosynthesis; gluconeogenesis.</text>
</comment>
<comment type="catalytic activity">
    <reaction evidence="7 8">
        <text>D-glyceraldehyde 3-phosphate = dihydroxyacetone phosphate</text>
        <dbReference type="Rhea" id="RHEA:18585"/>
        <dbReference type="ChEBI" id="CHEBI:57642"/>
        <dbReference type="ChEBI" id="CHEBI:59776"/>
        <dbReference type="EC" id="5.3.1.1"/>
    </reaction>
</comment>
<dbReference type="InterPro" id="IPR035990">
    <property type="entry name" value="TIM_sf"/>
</dbReference>
<dbReference type="PANTHER" id="PTHR21139:SF42">
    <property type="entry name" value="TRIOSEPHOSPHATE ISOMERASE"/>
    <property type="match status" value="1"/>
</dbReference>
<dbReference type="AlphaFoldDB" id="A0A173DZJ3"/>
<dbReference type="InterPro" id="IPR020861">
    <property type="entry name" value="Triosephosphate_isomerase_AS"/>
</dbReference>
<dbReference type="eggNOG" id="COG0149">
    <property type="taxonomic scope" value="Bacteria"/>
</dbReference>
<keyword evidence="4 7" id="KW-0963">Cytoplasm</keyword>
<feature type="binding site" evidence="7">
    <location>
        <begin position="10"/>
        <end position="12"/>
    </location>
    <ligand>
        <name>substrate</name>
    </ligand>
</feature>
<dbReference type="UniPathway" id="UPA00109">
    <property type="reaction ID" value="UER00189"/>
</dbReference>
<dbReference type="GO" id="GO:0019563">
    <property type="term" value="P:glycerol catabolic process"/>
    <property type="evidence" value="ECO:0007669"/>
    <property type="project" value="TreeGrafter"/>
</dbReference>
<dbReference type="NCBIfam" id="TIGR00419">
    <property type="entry name" value="tim"/>
    <property type="match status" value="1"/>
</dbReference>
<dbReference type="GO" id="GO:0046166">
    <property type="term" value="P:glyceraldehyde-3-phosphate biosynthetic process"/>
    <property type="evidence" value="ECO:0007669"/>
    <property type="project" value="TreeGrafter"/>
</dbReference>
<evidence type="ECO:0000313" key="9">
    <source>
        <dbReference type="EMBL" id="ANG66351.1"/>
    </source>
</evidence>
<dbReference type="FunFam" id="3.20.20.70:FF:000016">
    <property type="entry name" value="Triosephosphate isomerase"/>
    <property type="match status" value="1"/>
</dbReference>
<evidence type="ECO:0000313" key="10">
    <source>
        <dbReference type="Proteomes" id="UP000019147"/>
    </source>
</evidence>
<name>A0A173DZJ3_9CHLA</name>
<keyword evidence="6 7" id="KW-0413">Isomerase</keyword>
<evidence type="ECO:0000256" key="8">
    <source>
        <dbReference type="RuleBase" id="RU363013"/>
    </source>
</evidence>
<dbReference type="PROSITE" id="PS00171">
    <property type="entry name" value="TIM_1"/>
    <property type="match status" value="1"/>
</dbReference>
<dbReference type="Gene3D" id="3.20.20.70">
    <property type="entry name" value="Aldolase class I"/>
    <property type="match status" value="1"/>
</dbReference>
<feature type="binding site" evidence="7">
    <location>
        <position position="175"/>
    </location>
    <ligand>
        <name>substrate</name>
    </ligand>
</feature>
<organism evidence="9 10">
    <name type="scientific">Chlamydia gallinacea 08-1274/3</name>
    <dbReference type="NCBI Taxonomy" id="1143323"/>
    <lineage>
        <taxon>Bacteria</taxon>
        <taxon>Pseudomonadati</taxon>
        <taxon>Chlamydiota</taxon>
        <taxon>Chlamydiia</taxon>
        <taxon>Chlamydiales</taxon>
        <taxon>Chlamydiaceae</taxon>
        <taxon>Chlamydia/Chlamydophila group</taxon>
        <taxon>Chlamydia</taxon>
    </lineage>
</organism>
<evidence type="ECO:0000256" key="1">
    <source>
        <dbReference type="ARBA" id="ARBA00004680"/>
    </source>
</evidence>
<dbReference type="EC" id="5.3.1.1" evidence="7 8"/>
<dbReference type="InterPro" id="IPR022896">
    <property type="entry name" value="TrioseP_Isoase_bac/euk"/>
</dbReference>
<comment type="function">
    <text evidence="7">Involved in the gluconeogenesis. Catalyzes stereospecifically the conversion of dihydroxyacetone phosphate (DHAP) to D-glyceraldehyde-3-phosphate (G3P).</text>
</comment>
<dbReference type="STRING" id="1143323.M787_003385"/>
<dbReference type="GeneID" id="81478347"/>
<dbReference type="EMBL" id="CP015840">
    <property type="protein sequence ID" value="ANG66351.1"/>
    <property type="molecule type" value="Genomic_DNA"/>
</dbReference>
<comment type="pathway">
    <text evidence="1 7 8">Carbohydrate degradation; glycolysis; D-glyceraldehyde 3-phosphate from glycerone phosphate: step 1/1.</text>
</comment>
<dbReference type="KEGG" id="cgz:M787_003385"/>
<comment type="subunit">
    <text evidence="7 8">Homodimer.</text>
</comment>
<dbReference type="GO" id="GO:0006094">
    <property type="term" value="P:gluconeogenesis"/>
    <property type="evidence" value="ECO:0007669"/>
    <property type="project" value="UniProtKB-UniRule"/>
</dbReference>
<dbReference type="Proteomes" id="UP000019147">
    <property type="component" value="Chromosome"/>
</dbReference>
<comment type="subcellular location">
    <subcellularLocation>
        <location evidence="7 8">Cytoplasm</location>
    </subcellularLocation>
</comment>
<dbReference type="HAMAP" id="MF_00147_B">
    <property type="entry name" value="TIM_B"/>
    <property type="match status" value="1"/>
</dbReference>
<evidence type="ECO:0000256" key="6">
    <source>
        <dbReference type="ARBA" id="ARBA00023235"/>
    </source>
</evidence>
<evidence type="ECO:0000256" key="2">
    <source>
        <dbReference type="ARBA" id="ARBA00007422"/>
    </source>
</evidence>
<reference evidence="9 10" key="1">
    <citation type="journal article" date="2014" name="Syst. Appl. Microbiol.">
        <title>Evidence for the existence of two new members of the family Chlamydiaceae and proposal of Chlamydia avium sp. nov. and Chlamydia gallinacea sp. nov.</title>
        <authorList>
            <person name="Sachse K."/>
            <person name="Laroucau K."/>
            <person name="Riege K."/>
            <person name="Wehner S."/>
            <person name="Dilcher M."/>
            <person name="Creasy H.H."/>
            <person name="Weidmann M."/>
            <person name="Myers G."/>
            <person name="Vorimore F."/>
            <person name="Vicari N."/>
            <person name="Magnino S."/>
            <person name="Liebler-Tenorio E."/>
            <person name="Ruettger A."/>
            <person name="Bavoil P.M."/>
            <person name="Hufert F.T."/>
            <person name="Rossello-Mora R."/>
            <person name="Marz M."/>
        </authorList>
    </citation>
    <scope>NUCLEOTIDE SEQUENCE [LARGE SCALE GENOMIC DNA]</scope>
    <source>
        <strain evidence="9 10">08-1274/3</strain>
    </source>
</reference>
<dbReference type="GO" id="GO:0005829">
    <property type="term" value="C:cytosol"/>
    <property type="evidence" value="ECO:0007669"/>
    <property type="project" value="TreeGrafter"/>
</dbReference>
<dbReference type="PROSITE" id="PS51440">
    <property type="entry name" value="TIM_2"/>
    <property type="match status" value="1"/>
</dbReference>
<proteinExistence type="inferred from homology"/>
<gene>
    <name evidence="7" type="primary">tpiA</name>
    <name evidence="9" type="ORF">M787_003385</name>
</gene>
<dbReference type="GO" id="GO:0004807">
    <property type="term" value="F:triose-phosphate isomerase activity"/>
    <property type="evidence" value="ECO:0007669"/>
    <property type="project" value="UniProtKB-UniRule"/>
</dbReference>
<evidence type="ECO:0000256" key="4">
    <source>
        <dbReference type="ARBA" id="ARBA00022490"/>
    </source>
</evidence>